<dbReference type="AlphaFoldDB" id="A0A975BLW8"/>
<sequence>MTHIGDVEFCEAWDKRKIIEMEGLKIPIIGREELIKSKLSAGRDKDIADVKKLENKS</sequence>
<dbReference type="Gene3D" id="3.30.460.40">
    <property type="match status" value="1"/>
</dbReference>
<gene>
    <name evidence="1" type="ORF">dnm_039150</name>
</gene>
<dbReference type="KEGG" id="dmm:dnm_039150"/>
<proteinExistence type="predicted"/>
<dbReference type="RefSeq" id="WP_207682885.1">
    <property type="nucleotide sequence ID" value="NZ_CP061800.1"/>
</dbReference>
<accession>A0A975BLW8</accession>
<name>A0A975BLW8_9BACT</name>
<dbReference type="EMBL" id="CP061800">
    <property type="protein sequence ID" value="QTA87875.1"/>
    <property type="molecule type" value="Genomic_DNA"/>
</dbReference>
<evidence type="ECO:0000313" key="1">
    <source>
        <dbReference type="EMBL" id="QTA87875.1"/>
    </source>
</evidence>
<keyword evidence="2" id="KW-1185">Reference proteome</keyword>
<reference evidence="1" key="1">
    <citation type="journal article" date="2021" name="Microb. Physiol.">
        <title>Proteogenomic Insights into the Physiology of Marine, Sulfate-Reducing, Filamentous Desulfonema limicola and Desulfonema magnum.</title>
        <authorList>
            <person name="Schnaars V."/>
            <person name="Wohlbrand L."/>
            <person name="Scheve S."/>
            <person name="Hinrichs C."/>
            <person name="Reinhardt R."/>
            <person name="Rabus R."/>
        </authorList>
    </citation>
    <scope>NUCLEOTIDE SEQUENCE</scope>
    <source>
        <strain evidence="1">4be13</strain>
    </source>
</reference>
<organism evidence="1 2">
    <name type="scientific">Desulfonema magnum</name>
    <dbReference type="NCBI Taxonomy" id="45655"/>
    <lineage>
        <taxon>Bacteria</taxon>
        <taxon>Pseudomonadati</taxon>
        <taxon>Thermodesulfobacteriota</taxon>
        <taxon>Desulfobacteria</taxon>
        <taxon>Desulfobacterales</taxon>
        <taxon>Desulfococcaceae</taxon>
        <taxon>Desulfonema</taxon>
    </lineage>
</organism>
<evidence type="ECO:0000313" key="2">
    <source>
        <dbReference type="Proteomes" id="UP000663722"/>
    </source>
</evidence>
<protein>
    <submittedName>
        <fullName evidence="1">Uncharacterized protein</fullName>
    </submittedName>
</protein>
<dbReference type="Proteomes" id="UP000663722">
    <property type="component" value="Chromosome"/>
</dbReference>